<feature type="compositionally biased region" description="Low complexity" evidence="1">
    <location>
        <begin position="83"/>
        <end position="96"/>
    </location>
</feature>
<feature type="region of interest" description="Disordered" evidence="1">
    <location>
        <begin position="44"/>
        <end position="116"/>
    </location>
</feature>
<sequence length="116" mass="12538">DRPGLSREQPARIYKINDLPIEEFNWKVLGTSNNMVACGLLPKGAAFPDPPVLSSKPSSSKKKPRKMTDLGASSSRIRKRKALATLPTSEPSSPETASPPAPQPAPQEEGNHTYAF</sequence>
<keyword evidence="3" id="KW-1185">Reference proteome</keyword>
<comment type="caution">
    <text evidence="2">The sequence shown here is derived from an EMBL/GenBank/DDBJ whole genome shotgun (WGS) entry which is preliminary data.</text>
</comment>
<dbReference type="AlphaFoldDB" id="A0A2P5DTS3"/>
<reference evidence="3" key="1">
    <citation type="submission" date="2016-06" db="EMBL/GenBank/DDBJ databases">
        <title>Parallel loss of symbiosis genes in relatives of nitrogen-fixing non-legume Parasponia.</title>
        <authorList>
            <person name="Van Velzen R."/>
            <person name="Holmer R."/>
            <person name="Bu F."/>
            <person name="Rutten L."/>
            <person name="Van Zeijl A."/>
            <person name="Liu W."/>
            <person name="Santuari L."/>
            <person name="Cao Q."/>
            <person name="Sharma T."/>
            <person name="Shen D."/>
            <person name="Roswanjaya Y."/>
            <person name="Wardhani T."/>
            <person name="Kalhor M.S."/>
            <person name="Jansen J."/>
            <person name="Van den Hoogen J."/>
            <person name="Gungor B."/>
            <person name="Hartog M."/>
            <person name="Hontelez J."/>
            <person name="Verver J."/>
            <person name="Yang W.-C."/>
            <person name="Schijlen E."/>
            <person name="Repin R."/>
            <person name="Schilthuizen M."/>
            <person name="Schranz E."/>
            <person name="Heidstra R."/>
            <person name="Miyata K."/>
            <person name="Fedorova E."/>
            <person name="Kohlen W."/>
            <person name="Bisseling T."/>
            <person name="Smit S."/>
            <person name="Geurts R."/>
        </authorList>
    </citation>
    <scope>NUCLEOTIDE SEQUENCE [LARGE SCALE GENOMIC DNA]</scope>
    <source>
        <strain evidence="3">cv. WU1-14</strain>
    </source>
</reference>
<organism evidence="2 3">
    <name type="scientific">Parasponia andersonii</name>
    <name type="common">Sponia andersonii</name>
    <dbReference type="NCBI Taxonomy" id="3476"/>
    <lineage>
        <taxon>Eukaryota</taxon>
        <taxon>Viridiplantae</taxon>
        <taxon>Streptophyta</taxon>
        <taxon>Embryophyta</taxon>
        <taxon>Tracheophyta</taxon>
        <taxon>Spermatophyta</taxon>
        <taxon>Magnoliopsida</taxon>
        <taxon>eudicotyledons</taxon>
        <taxon>Gunneridae</taxon>
        <taxon>Pentapetalae</taxon>
        <taxon>rosids</taxon>
        <taxon>fabids</taxon>
        <taxon>Rosales</taxon>
        <taxon>Cannabaceae</taxon>
        <taxon>Parasponia</taxon>
    </lineage>
</organism>
<protein>
    <submittedName>
        <fullName evidence="2">Uncharacterized protein</fullName>
    </submittedName>
</protein>
<proteinExistence type="predicted"/>
<evidence type="ECO:0000256" key="1">
    <source>
        <dbReference type="SAM" id="MobiDB-lite"/>
    </source>
</evidence>
<feature type="non-terminal residue" evidence="2">
    <location>
        <position position="1"/>
    </location>
</feature>
<dbReference type="Proteomes" id="UP000237105">
    <property type="component" value="Unassembled WGS sequence"/>
</dbReference>
<evidence type="ECO:0000313" key="2">
    <source>
        <dbReference type="EMBL" id="PON76682.1"/>
    </source>
</evidence>
<evidence type="ECO:0000313" key="3">
    <source>
        <dbReference type="Proteomes" id="UP000237105"/>
    </source>
</evidence>
<accession>A0A2P5DTS3</accession>
<gene>
    <name evidence="2" type="ORF">PanWU01x14_033680</name>
</gene>
<dbReference type="EMBL" id="JXTB01000017">
    <property type="protein sequence ID" value="PON76682.1"/>
    <property type="molecule type" value="Genomic_DNA"/>
</dbReference>
<name>A0A2P5DTS3_PARAD</name>